<evidence type="ECO:0000313" key="2">
    <source>
        <dbReference type="EMBL" id="CAM04188.1"/>
    </source>
</evidence>
<keyword evidence="3" id="KW-1185">Reference proteome</keyword>
<dbReference type="HOGENOM" id="CLU_3296070_0_0_11"/>
<proteinExistence type="predicted"/>
<dbReference type="AlphaFoldDB" id="A4FJG3"/>
<evidence type="ECO:0000256" key="1">
    <source>
        <dbReference type="SAM" id="MobiDB-lite"/>
    </source>
</evidence>
<dbReference type="Proteomes" id="UP000006728">
    <property type="component" value="Chromosome"/>
</dbReference>
<name>A4FJG3_SACEN</name>
<dbReference type="KEGG" id="sen:SACE_4922"/>
<dbReference type="STRING" id="405948.SACE_4922"/>
<organism evidence="2 3">
    <name type="scientific">Saccharopolyspora erythraea (strain ATCC 11635 / DSM 40517 / JCM 4748 / NBRC 13426 / NCIMB 8594 / NRRL 2338)</name>
    <dbReference type="NCBI Taxonomy" id="405948"/>
    <lineage>
        <taxon>Bacteria</taxon>
        <taxon>Bacillati</taxon>
        <taxon>Actinomycetota</taxon>
        <taxon>Actinomycetes</taxon>
        <taxon>Pseudonocardiales</taxon>
        <taxon>Pseudonocardiaceae</taxon>
        <taxon>Saccharopolyspora</taxon>
    </lineage>
</organism>
<dbReference type="EMBL" id="AM420293">
    <property type="protein sequence ID" value="CAM04188.1"/>
    <property type="molecule type" value="Genomic_DNA"/>
</dbReference>
<evidence type="ECO:0000313" key="3">
    <source>
        <dbReference type="Proteomes" id="UP000006728"/>
    </source>
</evidence>
<feature type="region of interest" description="Disordered" evidence="1">
    <location>
        <begin position="1"/>
        <end position="40"/>
    </location>
</feature>
<feature type="compositionally biased region" description="Basic residues" evidence="1">
    <location>
        <begin position="11"/>
        <end position="24"/>
    </location>
</feature>
<sequence>MAGGDQAGQLGHHRLDRLPHRGRFWIRPSGFPARQLNPDD</sequence>
<accession>A4FJG3</accession>
<gene>
    <name evidence="2" type="ordered locus">SACE_4922</name>
</gene>
<protein>
    <submittedName>
        <fullName evidence="2">Uncharacterized protein</fullName>
    </submittedName>
</protein>
<reference evidence="2 3" key="1">
    <citation type="journal article" date="2007" name="Nat. Biotechnol.">
        <title>Complete genome sequence of the erythromycin-producing bacterium Saccharopolyspora erythraea NRRL23338.</title>
        <authorList>
            <person name="Oliynyk M."/>
            <person name="Samborskyy M."/>
            <person name="Lester J.B."/>
            <person name="Mironenko T."/>
            <person name="Scott N."/>
            <person name="Dickens S."/>
            <person name="Haydock S.F."/>
            <person name="Leadlay P.F."/>
        </authorList>
    </citation>
    <scope>NUCLEOTIDE SEQUENCE [LARGE SCALE GENOMIC DNA]</scope>
    <source>
        <strain evidence="3">ATCC 11635 / DSM 40517 / JCM 4748 / NBRC 13426 / NCIMB 8594 / NRRL 2338</strain>
    </source>
</reference>